<feature type="region of interest" description="Disordered" evidence="1">
    <location>
        <begin position="76"/>
        <end position="99"/>
    </location>
</feature>
<protein>
    <recommendedName>
        <fullName evidence="2">PB1-like domain-containing protein</fullName>
    </recommendedName>
</protein>
<evidence type="ECO:0000256" key="1">
    <source>
        <dbReference type="SAM" id="MobiDB-lite"/>
    </source>
</evidence>
<keyword evidence="4" id="KW-1185">Reference proteome</keyword>
<dbReference type="InterPro" id="IPR058594">
    <property type="entry name" value="PB1-like_dom_pln"/>
</dbReference>
<feature type="region of interest" description="Disordered" evidence="1">
    <location>
        <begin position="159"/>
        <end position="187"/>
    </location>
</feature>
<proteinExistence type="predicted"/>
<comment type="caution">
    <text evidence="3">The sequence shown here is derived from an EMBL/GenBank/DDBJ whole genome shotgun (WGS) entry which is preliminary data.</text>
</comment>
<feature type="compositionally biased region" description="Gly residues" evidence="1">
    <location>
        <begin position="160"/>
        <end position="169"/>
    </location>
</feature>
<feature type="domain" description="PB1-like" evidence="2">
    <location>
        <begin position="3"/>
        <end position="73"/>
    </location>
</feature>
<gene>
    <name evidence="3" type="ORF">FRX31_019959</name>
</gene>
<feature type="compositionally biased region" description="Acidic residues" evidence="1">
    <location>
        <begin position="87"/>
        <end position="99"/>
    </location>
</feature>
<dbReference type="Proteomes" id="UP000554482">
    <property type="component" value="Unassembled WGS sequence"/>
</dbReference>
<dbReference type="AlphaFoldDB" id="A0A7J6W1Q0"/>
<dbReference type="Pfam" id="PF26130">
    <property type="entry name" value="PB1-like"/>
    <property type="match status" value="1"/>
</dbReference>
<feature type="compositionally biased region" description="Basic and acidic residues" evidence="1">
    <location>
        <begin position="176"/>
        <end position="187"/>
    </location>
</feature>
<evidence type="ECO:0000259" key="2">
    <source>
        <dbReference type="Pfam" id="PF26130"/>
    </source>
</evidence>
<sequence>MYNINPRTLIYYDLMKYIDGLGYQNITKVHYYFRGKSLADNLRLLVDDGNVKQMQKLCYGNGGRCSFELYTEHDEEKQVSEKLGGNEVDEEDSSEDDEEIDVECEREMDENSDSDVAFVDTSDDELQVVRENEREMKLNKKKKEKEADEVFVTPMVADFGGEGGNGEGENGSQNELRVEDDNNAGEELKKKEVMSLTMTLKGKNITPQGERARGFQFLLFGDQPME</sequence>
<evidence type="ECO:0000313" key="3">
    <source>
        <dbReference type="EMBL" id="KAF5190452.1"/>
    </source>
</evidence>
<name>A0A7J6W1Q0_THATH</name>
<organism evidence="3 4">
    <name type="scientific">Thalictrum thalictroides</name>
    <name type="common">Rue-anemone</name>
    <name type="synonym">Anemone thalictroides</name>
    <dbReference type="NCBI Taxonomy" id="46969"/>
    <lineage>
        <taxon>Eukaryota</taxon>
        <taxon>Viridiplantae</taxon>
        <taxon>Streptophyta</taxon>
        <taxon>Embryophyta</taxon>
        <taxon>Tracheophyta</taxon>
        <taxon>Spermatophyta</taxon>
        <taxon>Magnoliopsida</taxon>
        <taxon>Ranunculales</taxon>
        <taxon>Ranunculaceae</taxon>
        <taxon>Thalictroideae</taxon>
        <taxon>Thalictrum</taxon>
    </lineage>
</organism>
<reference evidence="3 4" key="1">
    <citation type="submission" date="2020-06" db="EMBL/GenBank/DDBJ databases">
        <title>Transcriptomic and genomic resources for Thalictrum thalictroides and T. hernandezii: Facilitating candidate gene discovery in an emerging model plant lineage.</title>
        <authorList>
            <person name="Arias T."/>
            <person name="Riano-Pachon D.M."/>
            <person name="Di Stilio V.S."/>
        </authorList>
    </citation>
    <scope>NUCLEOTIDE SEQUENCE [LARGE SCALE GENOMIC DNA]</scope>
    <source>
        <strain evidence="4">cv. WT478/WT964</strain>
        <tissue evidence="3">Leaves</tissue>
    </source>
</reference>
<dbReference type="EMBL" id="JABWDY010024168">
    <property type="protein sequence ID" value="KAF5190452.1"/>
    <property type="molecule type" value="Genomic_DNA"/>
</dbReference>
<accession>A0A7J6W1Q0</accession>
<evidence type="ECO:0000313" key="4">
    <source>
        <dbReference type="Proteomes" id="UP000554482"/>
    </source>
</evidence>